<sequence length="226" mass="25229">MSFGTYARRVRDTARPYGERYGALRCAVSMYCPVGFTATWSWLDIAGDLRRDDAALAAALDRVERSRGVWLAEMSAFASRRRAEKDEHRRTPTREERRFLYGWRWPGPDGHAVTLHTVENAWTGHRTAPFPPVPPAQKGDLVLLDATVAGHISTYVRNGRLDPPSAHALLRCLPGLHEALHSLGYPSGHHGAFQYFHRLLKMSELVVNDVLPLDVGAPRPVSTVSP</sequence>
<comment type="caution">
    <text evidence="1">The sequence shown here is derived from an EMBL/GenBank/DDBJ whole genome shotgun (WGS) entry which is preliminary data.</text>
</comment>
<accession>A0A8J3KPH9</accession>
<dbReference type="AlphaFoldDB" id="A0A8J3KPH9"/>
<protein>
    <submittedName>
        <fullName evidence="1">Uncharacterized protein</fullName>
    </submittedName>
</protein>
<keyword evidence="2" id="KW-1185">Reference proteome</keyword>
<name>A0A8J3KPH9_9ACTN</name>
<organism evidence="1 2">
    <name type="scientific">Catellatospora coxensis</name>
    <dbReference type="NCBI Taxonomy" id="310354"/>
    <lineage>
        <taxon>Bacteria</taxon>
        <taxon>Bacillati</taxon>
        <taxon>Actinomycetota</taxon>
        <taxon>Actinomycetes</taxon>
        <taxon>Micromonosporales</taxon>
        <taxon>Micromonosporaceae</taxon>
        <taxon>Catellatospora</taxon>
    </lineage>
</organism>
<reference evidence="1 2" key="1">
    <citation type="submission" date="2021-01" db="EMBL/GenBank/DDBJ databases">
        <title>Whole genome shotgun sequence of Catellatospora coxensis NBRC 107359.</title>
        <authorList>
            <person name="Komaki H."/>
            <person name="Tamura T."/>
        </authorList>
    </citation>
    <scope>NUCLEOTIDE SEQUENCE [LARGE SCALE GENOMIC DNA]</scope>
    <source>
        <strain evidence="1 2">NBRC 107359</strain>
    </source>
</reference>
<dbReference type="EMBL" id="BONI01000026">
    <property type="protein sequence ID" value="GIG06717.1"/>
    <property type="molecule type" value="Genomic_DNA"/>
</dbReference>
<dbReference type="Proteomes" id="UP000630887">
    <property type="component" value="Unassembled WGS sequence"/>
</dbReference>
<proteinExistence type="predicted"/>
<evidence type="ECO:0000313" key="1">
    <source>
        <dbReference type="EMBL" id="GIG06717.1"/>
    </source>
</evidence>
<gene>
    <name evidence="1" type="ORF">Cco03nite_34170</name>
</gene>
<evidence type="ECO:0000313" key="2">
    <source>
        <dbReference type="Proteomes" id="UP000630887"/>
    </source>
</evidence>
<dbReference type="RefSeq" id="WP_203693076.1">
    <property type="nucleotide sequence ID" value="NZ_BAAALC010000053.1"/>
</dbReference>